<evidence type="ECO:0000256" key="4">
    <source>
        <dbReference type="ARBA" id="ARBA00023136"/>
    </source>
</evidence>
<dbReference type="RefSeq" id="WP_108173929.1">
    <property type="nucleotide sequence ID" value="NZ_PZZL01000001.1"/>
</dbReference>
<dbReference type="GO" id="GO:0005886">
    <property type="term" value="C:plasma membrane"/>
    <property type="evidence" value="ECO:0007669"/>
    <property type="project" value="InterPro"/>
</dbReference>
<keyword evidence="1" id="KW-1003">Cell membrane</keyword>
<feature type="coiled-coil region" evidence="5">
    <location>
        <begin position="71"/>
        <end position="98"/>
    </location>
</feature>
<accession>A0A2T4ZHK2</accession>
<reference evidence="8 9" key="1">
    <citation type="submission" date="2018-04" db="EMBL/GenBank/DDBJ databases">
        <title>Genomic Encyclopedia of Archaeal and Bacterial Type Strains, Phase II (KMG-II): from individual species to whole genera.</title>
        <authorList>
            <person name="Goeker M."/>
        </authorList>
    </citation>
    <scope>NUCLEOTIDE SEQUENCE [LARGE SCALE GENOMIC DNA]</scope>
    <source>
        <strain evidence="8 9">DSM 25521</strain>
    </source>
</reference>
<dbReference type="InterPro" id="IPR010445">
    <property type="entry name" value="LapA_dom"/>
</dbReference>
<evidence type="ECO:0000256" key="6">
    <source>
        <dbReference type="SAM" id="Phobius"/>
    </source>
</evidence>
<feature type="domain" description="Lipopolysaccharide assembly protein A" evidence="7">
    <location>
        <begin position="44"/>
        <end position="92"/>
    </location>
</feature>
<evidence type="ECO:0000313" key="8">
    <source>
        <dbReference type="EMBL" id="PTM61458.1"/>
    </source>
</evidence>
<keyword evidence="5" id="KW-0175">Coiled coil</keyword>
<evidence type="ECO:0000256" key="5">
    <source>
        <dbReference type="SAM" id="Coils"/>
    </source>
</evidence>
<protein>
    <submittedName>
        <fullName evidence="8">Uncharacterized protein DUF1049</fullName>
    </submittedName>
</protein>
<gene>
    <name evidence="8" type="ORF">C8P69_101126</name>
</gene>
<name>A0A2T4ZHK2_9HYPH</name>
<dbReference type="Proteomes" id="UP000241808">
    <property type="component" value="Unassembled WGS sequence"/>
</dbReference>
<evidence type="ECO:0000256" key="2">
    <source>
        <dbReference type="ARBA" id="ARBA00022692"/>
    </source>
</evidence>
<sequence length="113" mass="12551">MRRALNWLIVLPFALVAILVAVANRTPVTLSIDPFTRDSTAFSITAPLFAVVILAVILGVIVGGIAVWWKQGRYRKRCRVAEQELAEARREIDTLRRDTRPAGPLAFLDRPAA</sequence>
<evidence type="ECO:0000313" key="9">
    <source>
        <dbReference type="Proteomes" id="UP000241808"/>
    </source>
</evidence>
<evidence type="ECO:0000256" key="3">
    <source>
        <dbReference type="ARBA" id="ARBA00022989"/>
    </source>
</evidence>
<proteinExistence type="predicted"/>
<organism evidence="8 9">
    <name type="scientific">Phreatobacter oligotrophus</name>
    <dbReference type="NCBI Taxonomy" id="1122261"/>
    <lineage>
        <taxon>Bacteria</taxon>
        <taxon>Pseudomonadati</taxon>
        <taxon>Pseudomonadota</taxon>
        <taxon>Alphaproteobacteria</taxon>
        <taxon>Hyphomicrobiales</taxon>
        <taxon>Phreatobacteraceae</taxon>
        <taxon>Phreatobacter</taxon>
    </lineage>
</organism>
<comment type="caution">
    <text evidence="8">The sequence shown here is derived from an EMBL/GenBank/DDBJ whole genome shotgun (WGS) entry which is preliminary data.</text>
</comment>
<dbReference type="AlphaFoldDB" id="A0A2T4ZHK2"/>
<dbReference type="OrthoDB" id="7868067at2"/>
<keyword evidence="4 6" id="KW-0472">Membrane</keyword>
<evidence type="ECO:0000256" key="1">
    <source>
        <dbReference type="ARBA" id="ARBA00022475"/>
    </source>
</evidence>
<keyword evidence="3 6" id="KW-1133">Transmembrane helix</keyword>
<keyword evidence="2 6" id="KW-0812">Transmembrane</keyword>
<dbReference type="EMBL" id="PZZL01000001">
    <property type="protein sequence ID" value="PTM61458.1"/>
    <property type="molecule type" value="Genomic_DNA"/>
</dbReference>
<evidence type="ECO:0000259" key="7">
    <source>
        <dbReference type="Pfam" id="PF06305"/>
    </source>
</evidence>
<feature type="transmembrane region" description="Helical" evidence="6">
    <location>
        <begin position="47"/>
        <end position="69"/>
    </location>
</feature>
<keyword evidence="9" id="KW-1185">Reference proteome</keyword>
<dbReference type="Pfam" id="PF06305">
    <property type="entry name" value="LapA_dom"/>
    <property type="match status" value="1"/>
</dbReference>